<dbReference type="OrthoDB" id="6516235at2759"/>
<reference evidence="9" key="1">
    <citation type="submission" date="2022-01" db="UniProtKB">
        <authorList>
            <consortium name="EnsemblMetazoa"/>
        </authorList>
    </citation>
    <scope>IDENTIFICATION</scope>
</reference>
<evidence type="ECO:0000256" key="1">
    <source>
        <dbReference type="ARBA" id="ARBA00006009"/>
    </source>
</evidence>
<dbReference type="Proteomes" id="UP000494040">
    <property type="component" value="Unassembled WGS sequence"/>
</dbReference>
<keyword evidence="10" id="KW-1185">Reference proteome</keyword>
<dbReference type="PROSITE" id="PS01359">
    <property type="entry name" value="ZF_PHD_1"/>
    <property type="match status" value="1"/>
</dbReference>
<keyword evidence="3" id="KW-0479">Metal-binding</keyword>
<dbReference type="Pfam" id="PF00628">
    <property type="entry name" value="PHD"/>
    <property type="match status" value="1"/>
</dbReference>
<dbReference type="GO" id="GO:0008270">
    <property type="term" value="F:zinc ion binding"/>
    <property type="evidence" value="ECO:0007669"/>
    <property type="project" value="UniProtKB-KW"/>
</dbReference>
<keyword evidence="5" id="KW-0862">Zinc</keyword>
<dbReference type="Gene3D" id="3.30.40.10">
    <property type="entry name" value="Zinc/RING finger domain, C3HC4 (zinc finger)"/>
    <property type="match status" value="1"/>
</dbReference>
<dbReference type="EnsemblMetazoa" id="XM_024230431.1">
    <property type="protein sequence ID" value="XP_024086199.1"/>
    <property type="gene ID" value="LOC106670450"/>
</dbReference>
<feature type="domain" description="PHD-type" evidence="8">
    <location>
        <begin position="108"/>
        <end position="162"/>
    </location>
</feature>
<feature type="region of interest" description="Disordered" evidence="7">
    <location>
        <begin position="166"/>
        <end position="244"/>
    </location>
</feature>
<keyword evidence="4 6" id="KW-0863">Zinc-finger</keyword>
<dbReference type="InterPro" id="IPR001965">
    <property type="entry name" value="Znf_PHD"/>
</dbReference>
<evidence type="ECO:0000256" key="2">
    <source>
        <dbReference type="ARBA" id="ARBA00016814"/>
    </source>
</evidence>
<dbReference type="PROSITE" id="PS50016">
    <property type="entry name" value="ZF_PHD_2"/>
    <property type="match status" value="1"/>
</dbReference>
<dbReference type="InterPro" id="IPR039054">
    <property type="entry name" value="Int12_PHD"/>
</dbReference>
<evidence type="ECO:0000256" key="3">
    <source>
        <dbReference type="ARBA" id="ARBA00022723"/>
    </source>
</evidence>
<evidence type="ECO:0000256" key="7">
    <source>
        <dbReference type="SAM" id="MobiDB-lite"/>
    </source>
</evidence>
<dbReference type="InterPro" id="IPR019787">
    <property type="entry name" value="Znf_PHD-finger"/>
</dbReference>
<dbReference type="CDD" id="cd15501">
    <property type="entry name" value="PHD_Int12"/>
    <property type="match status" value="1"/>
</dbReference>
<dbReference type="InterPro" id="IPR019786">
    <property type="entry name" value="Zinc_finger_PHD-type_CS"/>
</dbReference>
<name>A0A8I6TN15_CIMLE</name>
<feature type="compositionally biased region" description="Basic and acidic residues" evidence="7">
    <location>
        <begin position="235"/>
        <end position="244"/>
    </location>
</feature>
<feature type="region of interest" description="Disordered" evidence="7">
    <location>
        <begin position="47"/>
        <end position="93"/>
    </location>
</feature>
<evidence type="ECO:0000256" key="6">
    <source>
        <dbReference type="PROSITE-ProRule" id="PRU00146"/>
    </source>
</evidence>
<evidence type="ECO:0000259" key="8">
    <source>
        <dbReference type="PROSITE" id="PS50016"/>
    </source>
</evidence>
<dbReference type="SMART" id="SM00249">
    <property type="entry name" value="PHD"/>
    <property type="match status" value="1"/>
</dbReference>
<evidence type="ECO:0000256" key="4">
    <source>
        <dbReference type="ARBA" id="ARBA00022771"/>
    </source>
</evidence>
<protein>
    <recommendedName>
        <fullName evidence="2">Integrator complex subunit 12</fullName>
    </recommendedName>
</protein>
<dbReference type="InterPro" id="IPR011011">
    <property type="entry name" value="Znf_FYVE_PHD"/>
</dbReference>
<comment type="similarity">
    <text evidence="1">Belongs to the Integrator subunit 12 family.</text>
</comment>
<sequence length="244" mass="27081">MSHTESEVVNVKALMLLQSGKTEAVHTLRSMLIDAIINKFGSKRQMKPIPPIWQPASSDPTKRTEEAPSKKAEAKSSKSPNRSPENENNDSDSWNSVNLFEILEENRFTSCTVCRDLLHTSESLVECSECHSLYHKECHTPPITEDLSDPRVVWYCRDCIKPLCKPKTSDSSNSKPSKSNSTGLKSSSSSSGSKTFGGTRLGQSKSSSQSKSHLPSINIISADKRLQIMKKKAARKQDKRTVNK</sequence>
<dbReference type="SUPFAM" id="SSF57903">
    <property type="entry name" value="FYVE/PHD zinc finger"/>
    <property type="match status" value="1"/>
</dbReference>
<dbReference type="GeneID" id="106670450"/>
<evidence type="ECO:0000313" key="10">
    <source>
        <dbReference type="Proteomes" id="UP000494040"/>
    </source>
</evidence>
<dbReference type="InterPro" id="IPR013083">
    <property type="entry name" value="Znf_RING/FYVE/PHD"/>
</dbReference>
<dbReference type="RefSeq" id="XP_024086199.1">
    <property type="nucleotide sequence ID" value="XM_024230431.1"/>
</dbReference>
<feature type="compositionally biased region" description="Low complexity" evidence="7">
    <location>
        <begin position="166"/>
        <end position="212"/>
    </location>
</feature>
<accession>A0A8I6TN15</accession>
<evidence type="ECO:0000313" key="9">
    <source>
        <dbReference type="EnsemblMetazoa" id="XP_024086200.1"/>
    </source>
</evidence>
<evidence type="ECO:0000256" key="5">
    <source>
        <dbReference type="ARBA" id="ARBA00022833"/>
    </source>
</evidence>
<feature type="compositionally biased region" description="Basic and acidic residues" evidence="7">
    <location>
        <begin position="60"/>
        <end position="76"/>
    </location>
</feature>
<dbReference type="RefSeq" id="XP_024086200.1">
    <property type="nucleotide sequence ID" value="XM_024230432.1"/>
</dbReference>
<organism evidence="9 10">
    <name type="scientific">Cimex lectularius</name>
    <name type="common">Bed bug</name>
    <name type="synonym">Acanthia lectularia</name>
    <dbReference type="NCBI Taxonomy" id="79782"/>
    <lineage>
        <taxon>Eukaryota</taxon>
        <taxon>Metazoa</taxon>
        <taxon>Ecdysozoa</taxon>
        <taxon>Arthropoda</taxon>
        <taxon>Hexapoda</taxon>
        <taxon>Insecta</taxon>
        <taxon>Pterygota</taxon>
        <taxon>Neoptera</taxon>
        <taxon>Paraneoptera</taxon>
        <taxon>Hemiptera</taxon>
        <taxon>Heteroptera</taxon>
        <taxon>Panheteroptera</taxon>
        <taxon>Cimicomorpha</taxon>
        <taxon>Cimicidae</taxon>
        <taxon>Cimex</taxon>
    </lineage>
</organism>
<dbReference type="AlphaFoldDB" id="A0A8I6TN15"/>
<dbReference type="EnsemblMetazoa" id="XM_024230432.1">
    <property type="protein sequence ID" value="XP_024086200.1"/>
    <property type="gene ID" value="LOC106670450"/>
</dbReference>
<proteinExistence type="inferred from homology"/>